<reference evidence="2 3" key="1">
    <citation type="journal article" date="2014" name="Agronomy (Basel)">
        <title>A Draft Genome Sequence for Ensete ventricosum, the Drought-Tolerant Tree Against Hunger.</title>
        <authorList>
            <person name="Harrison J."/>
            <person name="Moore K.A."/>
            <person name="Paszkiewicz K."/>
            <person name="Jones T."/>
            <person name="Grant M."/>
            <person name="Ambacheew D."/>
            <person name="Muzemil S."/>
            <person name="Studholme D.J."/>
        </authorList>
    </citation>
    <scope>NUCLEOTIDE SEQUENCE [LARGE SCALE GENOMIC DNA]</scope>
</reference>
<evidence type="ECO:0000313" key="2">
    <source>
        <dbReference type="EMBL" id="RRT45457.1"/>
    </source>
</evidence>
<feature type="compositionally biased region" description="Acidic residues" evidence="1">
    <location>
        <begin position="190"/>
        <end position="204"/>
    </location>
</feature>
<feature type="region of interest" description="Disordered" evidence="1">
    <location>
        <begin position="175"/>
        <end position="228"/>
    </location>
</feature>
<organism evidence="2 3">
    <name type="scientific">Ensete ventricosum</name>
    <name type="common">Abyssinian banana</name>
    <name type="synonym">Musa ensete</name>
    <dbReference type="NCBI Taxonomy" id="4639"/>
    <lineage>
        <taxon>Eukaryota</taxon>
        <taxon>Viridiplantae</taxon>
        <taxon>Streptophyta</taxon>
        <taxon>Embryophyta</taxon>
        <taxon>Tracheophyta</taxon>
        <taxon>Spermatophyta</taxon>
        <taxon>Magnoliopsida</taxon>
        <taxon>Liliopsida</taxon>
        <taxon>Zingiberales</taxon>
        <taxon>Musaceae</taxon>
        <taxon>Ensete</taxon>
    </lineage>
</organism>
<protein>
    <submittedName>
        <fullName evidence="2">Uncharacterized protein</fullName>
    </submittedName>
</protein>
<dbReference type="Proteomes" id="UP000287651">
    <property type="component" value="Unassembled WGS sequence"/>
</dbReference>
<dbReference type="AlphaFoldDB" id="A0A426Y0Y7"/>
<dbReference type="PANTHER" id="PTHR14791">
    <property type="entry name" value="BOMB/KIRA PROTEINS"/>
    <property type="match status" value="1"/>
</dbReference>
<feature type="compositionally biased region" description="Low complexity" evidence="1">
    <location>
        <begin position="205"/>
        <end position="224"/>
    </location>
</feature>
<feature type="region of interest" description="Disordered" evidence="1">
    <location>
        <begin position="20"/>
        <end position="40"/>
    </location>
</feature>
<dbReference type="InterPro" id="IPR051105">
    <property type="entry name" value="WWC/KIBRA_Hippo_Reg"/>
</dbReference>
<gene>
    <name evidence="2" type="ORF">B296_00027999</name>
</gene>
<proteinExistence type="predicted"/>
<dbReference type="PANTHER" id="PTHR14791:SF29">
    <property type="entry name" value="PROTEIN KIBRA"/>
    <property type="match status" value="1"/>
</dbReference>
<evidence type="ECO:0000313" key="3">
    <source>
        <dbReference type="Proteomes" id="UP000287651"/>
    </source>
</evidence>
<comment type="caution">
    <text evidence="2">The sequence shown here is derived from an EMBL/GenBank/DDBJ whole genome shotgun (WGS) entry which is preliminary data.</text>
</comment>
<name>A0A426Y0Y7_ENSVE</name>
<dbReference type="EMBL" id="AMZH03015820">
    <property type="protein sequence ID" value="RRT45457.1"/>
    <property type="molecule type" value="Genomic_DNA"/>
</dbReference>
<sequence>MTAPNIETIAASLRSCSLGGSGGGARSPPHLAEASDESTGGITVDLNSEPVLPYQWEQCLDMRVRSPSSSSSSSSALVPLLKCSSPCRQSLIINTPTLPSKCRFGTRPGYQRFDFYIDMMNLFIFLSHKNPIFYIQTGEIYYINWETGVRTTEDPRATAAAASAYSSSYYYSDEDETSDEYSCSNVGSGDDYEVEDEDDDEGDTADSSTLSSASPPQASSFPAEESSRGGGHILVAAGCKCCFMYFMVPKRTDACPKCGGGLLHLGRNGCV</sequence>
<accession>A0A426Y0Y7</accession>
<evidence type="ECO:0000256" key="1">
    <source>
        <dbReference type="SAM" id="MobiDB-lite"/>
    </source>
</evidence>